<dbReference type="AlphaFoldDB" id="A0AAV7U8Q6"/>
<feature type="compositionally biased region" description="Basic and acidic residues" evidence="1">
    <location>
        <begin position="9"/>
        <end position="22"/>
    </location>
</feature>
<sequence length="132" mass="14840">MRKKLSRKEKREQRQEYREHLPPEIPESVPQTGMVLTIAATFRQAQREDPNPEKRLAAGLTPGRAISCLAEDTVGDSRQSDVLLAPPPRTSVMMGSRTSKDIELKGKDEDGSKDPVIMRKPYHPKLLTIPVL</sequence>
<name>A0AAV7U8Q6_PLEWA</name>
<dbReference type="EMBL" id="JANPWB010000005">
    <property type="protein sequence ID" value="KAJ1185313.1"/>
    <property type="molecule type" value="Genomic_DNA"/>
</dbReference>
<evidence type="ECO:0000256" key="1">
    <source>
        <dbReference type="SAM" id="MobiDB-lite"/>
    </source>
</evidence>
<accession>A0AAV7U8Q6</accession>
<feature type="compositionally biased region" description="Basic and acidic residues" evidence="1">
    <location>
        <begin position="98"/>
        <end position="117"/>
    </location>
</feature>
<organism evidence="2 3">
    <name type="scientific">Pleurodeles waltl</name>
    <name type="common">Iberian ribbed newt</name>
    <dbReference type="NCBI Taxonomy" id="8319"/>
    <lineage>
        <taxon>Eukaryota</taxon>
        <taxon>Metazoa</taxon>
        <taxon>Chordata</taxon>
        <taxon>Craniata</taxon>
        <taxon>Vertebrata</taxon>
        <taxon>Euteleostomi</taxon>
        <taxon>Amphibia</taxon>
        <taxon>Batrachia</taxon>
        <taxon>Caudata</taxon>
        <taxon>Salamandroidea</taxon>
        <taxon>Salamandridae</taxon>
        <taxon>Pleurodelinae</taxon>
        <taxon>Pleurodeles</taxon>
    </lineage>
</organism>
<proteinExistence type="predicted"/>
<keyword evidence="3" id="KW-1185">Reference proteome</keyword>
<feature type="region of interest" description="Disordered" evidence="1">
    <location>
        <begin position="75"/>
        <end position="119"/>
    </location>
</feature>
<dbReference type="Proteomes" id="UP001066276">
    <property type="component" value="Chromosome 3_1"/>
</dbReference>
<reference evidence="2" key="1">
    <citation type="journal article" date="2022" name="bioRxiv">
        <title>Sequencing and chromosome-scale assembly of the giantPleurodeles waltlgenome.</title>
        <authorList>
            <person name="Brown T."/>
            <person name="Elewa A."/>
            <person name="Iarovenko S."/>
            <person name="Subramanian E."/>
            <person name="Araus A.J."/>
            <person name="Petzold A."/>
            <person name="Susuki M."/>
            <person name="Suzuki K.-i.T."/>
            <person name="Hayashi T."/>
            <person name="Toyoda A."/>
            <person name="Oliveira C."/>
            <person name="Osipova E."/>
            <person name="Leigh N.D."/>
            <person name="Simon A."/>
            <person name="Yun M.H."/>
        </authorList>
    </citation>
    <scope>NUCLEOTIDE SEQUENCE</scope>
    <source>
        <strain evidence="2">20211129_DDA</strain>
        <tissue evidence="2">Liver</tissue>
    </source>
</reference>
<comment type="caution">
    <text evidence="2">The sequence shown here is derived from an EMBL/GenBank/DDBJ whole genome shotgun (WGS) entry which is preliminary data.</text>
</comment>
<evidence type="ECO:0000313" key="2">
    <source>
        <dbReference type="EMBL" id="KAJ1185313.1"/>
    </source>
</evidence>
<evidence type="ECO:0000313" key="3">
    <source>
        <dbReference type="Proteomes" id="UP001066276"/>
    </source>
</evidence>
<gene>
    <name evidence="2" type="ORF">NDU88_002107</name>
</gene>
<feature type="region of interest" description="Disordered" evidence="1">
    <location>
        <begin position="1"/>
        <end position="31"/>
    </location>
</feature>
<protein>
    <submittedName>
        <fullName evidence="2">Uncharacterized protein</fullName>
    </submittedName>
</protein>